<feature type="active site" description="Phosphoserine intermediate" evidence="8">
    <location>
        <position position="80"/>
    </location>
</feature>
<dbReference type="PANTHER" id="PTHR11596">
    <property type="entry name" value="ALKALINE PHOSPHATASE"/>
    <property type="match status" value="1"/>
</dbReference>
<keyword evidence="6 9" id="KW-0862">Zinc</keyword>
<dbReference type="GO" id="GO:0046872">
    <property type="term" value="F:metal ion binding"/>
    <property type="evidence" value="ECO:0007669"/>
    <property type="project" value="UniProtKB-KW"/>
</dbReference>
<reference evidence="13" key="1">
    <citation type="submission" date="2025-08" db="UniProtKB">
        <authorList>
            <consortium name="RefSeq"/>
        </authorList>
    </citation>
    <scope>IDENTIFICATION</scope>
    <source>
        <tissue evidence="13">Gonads</tissue>
    </source>
</reference>
<dbReference type="GeneID" id="106178689"/>
<keyword evidence="4 9" id="KW-0479">Metal-binding</keyword>
<dbReference type="PROSITE" id="PS00123">
    <property type="entry name" value="ALKALINE_PHOSPHATASE"/>
    <property type="match status" value="1"/>
</dbReference>
<keyword evidence="7 9" id="KW-0460">Magnesium</keyword>
<comment type="catalytic activity">
    <reaction evidence="11">
        <text>a phosphate monoester + H2O = an alcohol + phosphate</text>
        <dbReference type="Rhea" id="RHEA:15017"/>
        <dbReference type="ChEBI" id="CHEBI:15377"/>
        <dbReference type="ChEBI" id="CHEBI:30879"/>
        <dbReference type="ChEBI" id="CHEBI:43474"/>
        <dbReference type="ChEBI" id="CHEBI:67140"/>
        <dbReference type="EC" id="3.1.3.1"/>
    </reaction>
</comment>
<dbReference type="OrthoDB" id="5818554at2759"/>
<evidence type="ECO:0000256" key="2">
    <source>
        <dbReference type="ARBA" id="ARBA00012647"/>
    </source>
</evidence>
<keyword evidence="12" id="KW-1185">Reference proteome</keyword>
<dbReference type="EC" id="3.1.3.1" evidence="2 11"/>
<feature type="binding site" evidence="9">
    <location>
        <position position="141"/>
    </location>
    <ligand>
        <name>Mg(2+)</name>
        <dbReference type="ChEBI" id="CHEBI:18420"/>
    </ligand>
</feature>
<sequence>MDLGQRKLREKLNTKPNTNVAKNVIIFIGDGLGVSTVTAARIHKGQLQGKTGEEGSLFFENFPYVGLSKTYNTDRMVSDSAGTATAILCGVKTKFGLIGVDDRASFGNCTSEEGASVDSILKWANAEGKSTGIITTTRITHATPASGFAHSASRYWEADADLPADARGTCTDIAKQMIEGDGSFIKVSWRRSLNKEGFMMF</sequence>
<dbReference type="PANTHER" id="PTHR11596:SF5">
    <property type="entry name" value="ALKALINE PHOSPHATASE"/>
    <property type="match status" value="1"/>
</dbReference>
<dbReference type="SUPFAM" id="SSF53649">
    <property type="entry name" value="Alkaline phosphatase-like"/>
    <property type="match status" value="1"/>
</dbReference>
<organism evidence="12 13">
    <name type="scientific">Lingula anatina</name>
    <name type="common">Brachiopod</name>
    <name type="synonym">Lingula unguis</name>
    <dbReference type="NCBI Taxonomy" id="7574"/>
    <lineage>
        <taxon>Eukaryota</taxon>
        <taxon>Metazoa</taxon>
        <taxon>Spiralia</taxon>
        <taxon>Lophotrochozoa</taxon>
        <taxon>Brachiopoda</taxon>
        <taxon>Linguliformea</taxon>
        <taxon>Lingulata</taxon>
        <taxon>Lingulida</taxon>
        <taxon>Linguloidea</taxon>
        <taxon>Lingulidae</taxon>
        <taxon>Lingula</taxon>
    </lineage>
</organism>
<dbReference type="InterPro" id="IPR018299">
    <property type="entry name" value="Alkaline_phosphatase_AS"/>
</dbReference>
<dbReference type="GO" id="GO:0004035">
    <property type="term" value="F:alkaline phosphatase activity"/>
    <property type="evidence" value="ECO:0007669"/>
    <property type="project" value="UniProtKB-EC"/>
</dbReference>
<dbReference type="RefSeq" id="XP_013417437.1">
    <property type="nucleotide sequence ID" value="XM_013561983.1"/>
</dbReference>
<accession>A0A1S3K4I7</accession>
<dbReference type="InterPro" id="IPR017850">
    <property type="entry name" value="Alkaline_phosphatase_core_sf"/>
</dbReference>
<comment type="cofactor">
    <cofactor evidence="9">
        <name>Mg(2+)</name>
        <dbReference type="ChEBI" id="CHEBI:18420"/>
    </cofactor>
    <text evidence="9">Binds 1 Mg(2+) ion.</text>
</comment>
<gene>
    <name evidence="13" type="primary">LOC106178689</name>
</gene>
<dbReference type="Proteomes" id="UP000085678">
    <property type="component" value="Unplaced"/>
</dbReference>
<evidence type="ECO:0000256" key="4">
    <source>
        <dbReference type="ARBA" id="ARBA00022723"/>
    </source>
</evidence>
<evidence type="ECO:0000256" key="10">
    <source>
        <dbReference type="RuleBase" id="RU003946"/>
    </source>
</evidence>
<evidence type="ECO:0000313" key="13">
    <source>
        <dbReference type="RefSeq" id="XP_013417437.1"/>
    </source>
</evidence>
<feature type="binding site" evidence="9">
    <location>
        <position position="30"/>
    </location>
    <ligand>
        <name>Mg(2+)</name>
        <dbReference type="ChEBI" id="CHEBI:18420"/>
    </ligand>
</feature>
<dbReference type="InParanoid" id="A0A1S3K4I7"/>
<dbReference type="SMART" id="SM00098">
    <property type="entry name" value="alkPPc"/>
    <property type="match status" value="1"/>
</dbReference>
<protein>
    <recommendedName>
        <fullName evidence="2 11">Alkaline phosphatase</fullName>
        <ecNumber evidence="2 11">3.1.3.1</ecNumber>
    </recommendedName>
</protein>
<dbReference type="Pfam" id="PF00245">
    <property type="entry name" value="Alk_phosphatase"/>
    <property type="match status" value="1"/>
</dbReference>
<proteinExistence type="inferred from homology"/>
<dbReference type="InterPro" id="IPR001952">
    <property type="entry name" value="Alkaline_phosphatase"/>
</dbReference>
<dbReference type="STRING" id="7574.A0A1S3K4I7"/>
<evidence type="ECO:0000256" key="5">
    <source>
        <dbReference type="ARBA" id="ARBA00022801"/>
    </source>
</evidence>
<dbReference type="Gene3D" id="3.40.720.10">
    <property type="entry name" value="Alkaline Phosphatase, subunit A"/>
    <property type="match status" value="1"/>
</dbReference>
<dbReference type="AlphaFoldDB" id="A0A1S3K4I7"/>
<evidence type="ECO:0000256" key="11">
    <source>
        <dbReference type="RuleBase" id="RU003947"/>
    </source>
</evidence>
<evidence type="ECO:0000256" key="9">
    <source>
        <dbReference type="PIRSR" id="PIRSR601952-2"/>
    </source>
</evidence>
<evidence type="ECO:0000256" key="3">
    <source>
        <dbReference type="ARBA" id="ARBA00022553"/>
    </source>
</evidence>
<evidence type="ECO:0000256" key="8">
    <source>
        <dbReference type="PIRSR" id="PIRSR601952-1"/>
    </source>
</evidence>
<evidence type="ECO:0000256" key="7">
    <source>
        <dbReference type="ARBA" id="ARBA00022842"/>
    </source>
</evidence>
<evidence type="ECO:0000313" key="12">
    <source>
        <dbReference type="Proteomes" id="UP000085678"/>
    </source>
</evidence>
<evidence type="ECO:0000256" key="6">
    <source>
        <dbReference type="ARBA" id="ARBA00022833"/>
    </source>
</evidence>
<keyword evidence="3" id="KW-0597">Phosphoprotein</keyword>
<feature type="binding site" evidence="9">
    <location>
        <position position="143"/>
    </location>
    <ligand>
        <name>Mg(2+)</name>
        <dbReference type="ChEBI" id="CHEBI:18420"/>
    </ligand>
</feature>
<feature type="binding site" evidence="9">
    <location>
        <position position="30"/>
    </location>
    <ligand>
        <name>Zn(2+)</name>
        <dbReference type="ChEBI" id="CHEBI:29105"/>
        <label>2</label>
    </ligand>
</feature>
<evidence type="ECO:0000256" key="1">
    <source>
        <dbReference type="ARBA" id="ARBA00005984"/>
    </source>
</evidence>
<keyword evidence="5 11" id="KW-0378">Hydrolase</keyword>
<dbReference type="KEGG" id="lak:106178689"/>
<comment type="cofactor">
    <cofactor evidence="9">
        <name>Zn(2+)</name>
        <dbReference type="ChEBI" id="CHEBI:29105"/>
    </cofactor>
    <text evidence="9">Binds 2 Zn(2+) ions.</text>
</comment>
<comment type="similarity">
    <text evidence="1 10">Belongs to the alkaline phosphatase family.</text>
</comment>
<dbReference type="PRINTS" id="PR00113">
    <property type="entry name" value="ALKPHPHTASE"/>
</dbReference>
<name>A0A1S3K4I7_LINAN</name>